<feature type="transmembrane region" description="Helical" evidence="8">
    <location>
        <begin position="97"/>
        <end position="119"/>
    </location>
</feature>
<dbReference type="Pfam" id="PF03824">
    <property type="entry name" value="NicO"/>
    <property type="match status" value="1"/>
</dbReference>
<feature type="transmembrane region" description="Helical" evidence="8">
    <location>
        <begin position="197"/>
        <end position="217"/>
    </location>
</feature>
<evidence type="ECO:0000256" key="7">
    <source>
        <dbReference type="ARBA" id="ARBA00023136"/>
    </source>
</evidence>
<dbReference type="GO" id="GO:0015099">
    <property type="term" value="F:nickel cation transmembrane transporter activity"/>
    <property type="evidence" value="ECO:0007669"/>
    <property type="project" value="UniProtKB-UniRule"/>
</dbReference>
<keyword evidence="4" id="KW-0533">Nickel</keyword>
<protein>
    <recommendedName>
        <fullName evidence="8">Nickel/cobalt efflux system</fullName>
    </recommendedName>
</protein>
<evidence type="ECO:0000313" key="9">
    <source>
        <dbReference type="EMBL" id="ROO31912.1"/>
    </source>
</evidence>
<sequence>MIAALHLAGIALLVAGAAQGTLLFGLGGLAYLLGLRHAFDIDHIAVIDNVSRKLIDDERSPAFVGFAFSAGHSTVVFLLCVLVVLTAGALAGRLEGIAALGSVIGTVASATFLSVMAAFNARLVWQLWQRYAGRSTSVDESRPGQGMLSRLVGRSTAWIDRGWKMYPLGFVFGLGFDTATEVALLGLSAGAAQHAGWPPWTIMALPLLFAAGMTSLDSINGWLMQRAYRWGADSRRRLGFNLAITALSVAVAGLVAAVEWTGLALDHLAPTSGPAEAIAHLPSAALGALILLSCLALWWWARRRGRAAALSG</sequence>
<keyword evidence="7 8" id="KW-0472">Membrane</keyword>
<keyword evidence="3 8" id="KW-0813">Transport</keyword>
<keyword evidence="10" id="KW-1185">Reference proteome</keyword>
<comment type="subcellular location">
    <subcellularLocation>
        <location evidence="8">Cell membrane</location>
        <topology evidence="8">Multi-pass membrane protein</topology>
    </subcellularLocation>
    <subcellularLocation>
        <location evidence="1">Endomembrane system</location>
        <topology evidence="1">Multi-pass membrane protein</topology>
    </subcellularLocation>
</comment>
<dbReference type="GO" id="GO:0012505">
    <property type="term" value="C:endomembrane system"/>
    <property type="evidence" value="ECO:0007669"/>
    <property type="project" value="UniProtKB-SubCell"/>
</dbReference>
<feature type="transmembrane region" description="Helical" evidence="8">
    <location>
        <begin position="62"/>
        <end position="85"/>
    </location>
</feature>
<keyword evidence="6 8" id="KW-1133">Transmembrane helix</keyword>
<dbReference type="InterPro" id="IPR004688">
    <property type="entry name" value="Ni/Co_transpt"/>
</dbReference>
<evidence type="ECO:0000256" key="8">
    <source>
        <dbReference type="RuleBase" id="RU362101"/>
    </source>
</evidence>
<dbReference type="AlphaFoldDB" id="A0A423Q0X6"/>
<gene>
    <name evidence="9" type="ORF">SAJA_01800</name>
</gene>
<evidence type="ECO:0000256" key="4">
    <source>
        <dbReference type="ARBA" id="ARBA00022596"/>
    </source>
</evidence>
<dbReference type="GO" id="GO:0005886">
    <property type="term" value="C:plasma membrane"/>
    <property type="evidence" value="ECO:0007669"/>
    <property type="project" value="UniProtKB-SubCell"/>
</dbReference>
<organism evidence="9 10">
    <name type="scientific">Salinisphaera japonica YTM-1</name>
    <dbReference type="NCBI Taxonomy" id="1209778"/>
    <lineage>
        <taxon>Bacteria</taxon>
        <taxon>Pseudomonadati</taxon>
        <taxon>Pseudomonadota</taxon>
        <taxon>Gammaproteobacteria</taxon>
        <taxon>Salinisphaerales</taxon>
        <taxon>Salinisphaeraceae</taxon>
        <taxon>Salinisphaera</taxon>
    </lineage>
</organism>
<accession>A0A423Q0X6</accession>
<comment type="caution">
    <text evidence="9">The sequence shown here is derived from an EMBL/GenBank/DDBJ whole genome shotgun (WGS) entry which is preliminary data.</text>
</comment>
<dbReference type="InterPro" id="IPR011541">
    <property type="entry name" value="Ni/Co_transpt_high_affinity"/>
</dbReference>
<dbReference type="PANTHER" id="PTHR31611:SF0">
    <property type="entry name" value="HIGH-AFFINITY NICKEL TRANSPORT PROTEIN NIC1"/>
    <property type="match status" value="1"/>
</dbReference>
<dbReference type="InParanoid" id="A0A423Q0X6"/>
<dbReference type="EMBL" id="AYKG01000003">
    <property type="protein sequence ID" value="ROO31912.1"/>
    <property type="molecule type" value="Genomic_DNA"/>
</dbReference>
<evidence type="ECO:0000313" key="10">
    <source>
        <dbReference type="Proteomes" id="UP000285310"/>
    </source>
</evidence>
<evidence type="ECO:0000256" key="5">
    <source>
        <dbReference type="ARBA" id="ARBA00022692"/>
    </source>
</evidence>
<proteinExistence type="inferred from homology"/>
<evidence type="ECO:0000256" key="2">
    <source>
        <dbReference type="ARBA" id="ARBA00010892"/>
    </source>
</evidence>
<dbReference type="Proteomes" id="UP000285310">
    <property type="component" value="Unassembled WGS sequence"/>
</dbReference>
<comment type="similarity">
    <text evidence="2 8">Belongs to the NiCoT transporter (TC 2.A.52) family.</text>
</comment>
<evidence type="ECO:0000256" key="1">
    <source>
        <dbReference type="ARBA" id="ARBA00004127"/>
    </source>
</evidence>
<name>A0A423Q0X6_9GAMM</name>
<keyword evidence="5 8" id="KW-0812">Transmembrane</keyword>
<evidence type="ECO:0000256" key="3">
    <source>
        <dbReference type="ARBA" id="ARBA00022448"/>
    </source>
</evidence>
<feature type="transmembrane region" description="Helical" evidence="8">
    <location>
        <begin position="278"/>
        <end position="301"/>
    </location>
</feature>
<evidence type="ECO:0000256" key="6">
    <source>
        <dbReference type="ARBA" id="ARBA00022989"/>
    </source>
</evidence>
<dbReference type="PANTHER" id="PTHR31611">
    <property type="entry name" value="HIGH-AFFINITY NICKEL TRANSPORT PROTEIN NIC1"/>
    <property type="match status" value="1"/>
</dbReference>
<feature type="transmembrane region" description="Helical" evidence="8">
    <location>
        <begin position="238"/>
        <end position="258"/>
    </location>
</feature>
<reference evidence="9 10" key="1">
    <citation type="submission" date="2013-10" db="EMBL/GenBank/DDBJ databases">
        <title>Salinisphaera japonica YTM-1 Genome Sequencing.</title>
        <authorList>
            <person name="Lai Q."/>
            <person name="Li C."/>
            <person name="Shao Z."/>
        </authorList>
    </citation>
    <scope>NUCLEOTIDE SEQUENCE [LARGE SCALE GENOMIC DNA]</scope>
    <source>
        <strain evidence="9 10">YTM-1</strain>
    </source>
</reference>